<reference evidence="1 2" key="1">
    <citation type="submission" date="2019-04" db="EMBL/GenBank/DDBJ databases">
        <title>An improved genome assembly and genetic linkage map for asparagus bean, Vigna unguiculata ssp. sesquipedialis.</title>
        <authorList>
            <person name="Xia Q."/>
            <person name="Zhang R."/>
            <person name="Dong Y."/>
        </authorList>
    </citation>
    <scope>NUCLEOTIDE SEQUENCE [LARGE SCALE GENOMIC DNA]</scope>
    <source>
        <tissue evidence="1">Leaf</tissue>
    </source>
</reference>
<dbReference type="EMBL" id="CP039352">
    <property type="protein sequence ID" value="QCE03454.1"/>
    <property type="molecule type" value="Genomic_DNA"/>
</dbReference>
<proteinExistence type="predicted"/>
<evidence type="ECO:0000313" key="2">
    <source>
        <dbReference type="Proteomes" id="UP000501690"/>
    </source>
</evidence>
<dbReference type="AlphaFoldDB" id="A0A4D6MRP6"/>
<sequence length="142" mass="15773">MSFSGRYNFKNMFQNSIYLLYLGDGFGDFEDDFMLEWGNKLALGTNYFTYPMGNVLNLDFEEEGIEIDYSTNAASSSGTANIPADVVDQGSDHSLVKFLSGYDIGASSLYLNASFVATASSRSKKEYILSNGNGMYWECSIR</sequence>
<accession>A0A4D6MRP6</accession>
<gene>
    <name evidence="1" type="ORF">DEO72_LG8g1478</name>
</gene>
<organism evidence="1 2">
    <name type="scientific">Vigna unguiculata</name>
    <name type="common">Cowpea</name>
    <dbReference type="NCBI Taxonomy" id="3917"/>
    <lineage>
        <taxon>Eukaryota</taxon>
        <taxon>Viridiplantae</taxon>
        <taxon>Streptophyta</taxon>
        <taxon>Embryophyta</taxon>
        <taxon>Tracheophyta</taxon>
        <taxon>Spermatophyta</taxon>
        <taxon>Magnoliopsida</taxon>
        <taxon>eudicotyledons</taxon>
        <taxon>Gunneridae</taxon>
        <taxon>Pentapetalae</taxon>
        <taxon>rosids</taxon>
        <taxon>fabids</taxon>
        <taxon>Fabales</taxon>
        <taxon>Fabaceae</taxon>
        <taxon>Papilionoideae</taxon>
        <taxon>50 kb inversion clade</taxon>
        <taxon>NPAAA clade</taxon>
        <taxon>indigoferoid/millettioid clade</taxon>
        <taxon>Phaseoleae</taxon>
        <taxon>Vigna</taxon>
    </lineage>
</organism>
<evidence type="ECO:0000313" key="1">
    <source>
        <dbReference type="EMBL" id="QCE03454.1"/>
    </source>
</evidence>
<protein>
    <submittedName>
        <fullName evidence="1">Uncharacterized protein</fullName>
    </submittedName>
</protein>
<name>A0A4D6MRP6_VIGUN</name>
<dbReference type="Proteomes" id="UP000501690">
    <property type="component" value="Linkage Group LG8"/>
</dbReference>
<keyword evidence="2" id="KW-1185">Reference proteome</keyword>